<dbReference type="PANTHER" id="PTHR11142">
    <property type="entry name" value="PSEUDOURIDYLATE SYNTHASE"/>
    <property type="match status" value="1"/>
</dbReference>
<dbReference type="InterPro" id="IPR020095">
    <property type="entry name" value="PsdUridine_synth_TruA_C"/>
</dbReference>
<protein>
    <recommendedName>
        <fullName evidence="4">tRNA pseudouridine synthase A</fullName>
        <ecNumber evidence="4">5.4.99.12</ecNumber>
    </recommendedName>
    <alternativeName>
        <fullName evidence="4">tRNA pseudouridine(38-40) synthase</fullName>
    </alternativeName>
    <alternativeName>
        <fullName evidence="4">tRNA pseudouridylate synthase I</fullName>
    </alternativeName>
    <alternativeName>
        <fullName evidence="4">tRNA-uridine isomerase I</fullName>
    </alternativeName>
</protein>
<dbReference type="KEGG" id="acn:ACIS_00645"/>
<evidence type="ECO:0000256" key="4">
    <source>
        <dbReference type="HAMAP-Rule" id="MF_00171"/>
    </source>
</evidence>
<dbReference type="OrthoDB" id="9811823at2"/>
<name>D1AUJ7_ANACI</name>
<dbReference type="Proteomes" id="UP000000630">
    <property type="component" value="Chromosome"/>
</dbReference>
<sequence>MRYRAVVEYDGTAFIGWQRQKGVAGRSVQESIEDAIYRLSQQYVTVFAAGRTDAGVHALGQVVHFDLNTSLQDYVIKNALNHYLRSDMVSILSLEEAAEGFHARFSAKKRHYMYKIVNRDAPPCLDRLRMWHVPKQLSVSDMQEAASHMVGEKKDFASFRAKECQSKSSVRTVDRIDCVREGNNIFVHVSAKSFLHKQVRIIVGTLVQCGHGAFPPSYVLEILERKNRAAAGITAPPHGLYLVLVEY</sequence>
<dbReference type="InterPro" id="IPR020097">
    <property type="entry name" value="PsdUridine_synth_TruA_a/b_dom"/>
</dbReference>
<dbReference type="HOGENOM" id="CLU_014673_0_2_5"/>
<dbReference type="GO" id="GO:0160147">
    <property type="term" value="F:tRNA pseudouridine(38-40) synthase activity"/>
    <property type="evidence" value="ECO:0007669"/>
    <property type="project" value="UniProtKB-EC"/>
</dbReference>
<dbReference type="RefSeq" id="WP_012880689.1">
    <property type="nucleotide sequence ID" value="NC_013532.1"/>
</dbReference>
<keyword evidence="2 4" id="KW-0819">tRNA processing</keyword>
<evidence type="ECO:0000313" key="10">
    <source>
        <dbReference type="Proteomes" id="UP000000630"/>
    </source>
</evidence>
<comment type="subunit">
    <text evidence="4">Homodimer.</text>
</comment>
<dbReference type="GO" id="GO:0003723">
    <property type="term" value="F:RNA binding"/>
    <property type="evidence" value="ECO:0007669"/>
    <property type="project" value="InterPro"/>
</dbReference>
<dbReference type="PANTHER" id="PTHR11142:SF0">
    <property type="entry name" value="TRNA PSEUDOURIDINE SYNTHASE-LIKE 1"/>
    <property type="match status" value="1"/>
</dbReference>
<dbReference type="InterPro" id="IPR001406">
    <property type="entry name" value="PsdUridine_synth_TruA"/>
</dbReference>
<dbReference type="EMBL" id="CP001759">
    <property type="protein sequence ID" value="ACZ49225.1"/>
    <property type="molecule type" value="Genomic_DNA"/>
</dbReference>
<dbReference type="FunFam" id="3.30.70.580:FF:000001">
    <property type="entry name" value="tRNA pseudouridine synthase A"/>
    <property type="match status" value="1"/>
</dbReference>
<dbReference type="InterPro" id="IPR020103">
    <property type="entry name" value="PsdUridine_synth_cat_dom_sf"/>
</dbReference>
<comment type="catalytic activity">
    <reaction evidence="4 7">
        <text>uridine(38/39/40) in tRNA = pseudouridine(38/39/40) in tRNA</text>
        <dbReference type="Rhea" id="RHEA:22376"/>
        <dbReference type="Rhea" id="RHEA-COMP:10085"/>
        <dbReference type="Rhea" id="RHEA-COMP:10087"/>
        <dbReference type="ChEBI" id="CHEBI:65314"/>
        <dbReference type="ChEBI" id="CHEBI:65315"/>
        <dbReference type="EC" id="5.4.99.12"/>
    </reaction>
</comment>
<feature type="domain" description="Pseudouridine synthase I TruA alpha/beta" evidence="8">
    <location>
        <begin position="5"/>
        <end position="105"/>
    </location>
</feature>
<evidence type="ECO:0000256" key="6">
    <source>
        <dbReference type="PIRSR" id="PIRSR001430-2"/>
    </source>
</evidence>
<evidence type="ECO:0000256" key="3">
    <source>
        <dbReference type="ARBA" id="ARBA00023235"/>
    </source>
</evidence>
<evidence type="ECO:0000256" key="7">
    <source>
        <dbReference type="RuleBase" id="RU003792"/>
    </source>
</evidence>
<dbReference type="Pfam" id="PF01416">
    <property type="entry name" value="PseudoU_synth_1"/>
    <property type="match status" value="2"/>
</dbReference>
<dbReference type="Gene3D" id="3.30.70.580">
    <property type="entry name" value="Pseudouridine synthase I, catalytic domain, N-terminal subdomain"/>
    <property type="match status" value="1"/>
</dbReference>
<reference evidence="9 10" key="1">
    <citation type="journal article" date="2010" name="J. Bacteriol.">
        <title>Complete genome sequence of Anaplasma marginale subsp. centrale.</title>
        <authorList>
            <person name="Herndon D.R."/>
            <person name="Palmer G.H."/>
            <person name="Shkap V."/>
            <person name="Knowles D.P. Jr."/>
            <person name="Brayton K.A."/>
        </authorList>
    </citation>
    <scope>NUCLEOTIDE SEQUENCE [LARGE SCALE GENOMIC DNA]</scope>
    <source>
        <strain evidence="9 10">Israel</strain>
    </source>
</reference>
<proteinExistence type="inferred from homology"/>
<dbReference type="GO" id="GO:0031119">
    <property type="term" value="P:tRNA pseudouridine synthesis"/>
    <property type="evidence" value="ECO:0007669"/>
    <property type="project" value="UniProtKB-UniRule"/>
</dbReference>
<organism evidence="9 10">
    <name type="scientific">Anaplasma centrale (strain Israel)</name>
    <name type="common">Anaplasma marginale subsp. centrale (strain Israel)</name>
    <dbReference type="NCBI Taxonomy" id="574556"/>
    <lineage>
        <taxon>Bacteria</taxon>
        <taxon>Pseudomonadati</taxon>
        <taxon>Pseudomonadota</taxon>
        <taxon>Alphaproteobacteria</taxon>
        <taxon>Rickettsiales</taxon>
        <taxon>Anaplasmataceae</taxon>
        <taxon>Anaplasma</taxon>
    </lineage>
</organism>
<feature type="binding site" evidence="4 6">
    <location>
        <position position="112"/>
    </location>
    <ligand>
        <name>substrate</name>
    </ligand>
</feature>
<dbReference type="CDD" id="cd02570">
    <property type="entry name" value="PseudoU_synth_EcTruA"/>
    <property type="match status" value="1"/>
</dbReference>
<dbReference type="AlphaFoldDB" id="D1AUJ7"/>
<gene>
    <name evidence="4 9" type="primary">truA</name>
    <name evidence="9" type="ordered locus">ACIS_00645</name>
</gene>
<dbReference type="STRING" id="574556.ACIS_00645"/>
<comment type="function">
    <text evidence="4">Formation of pseudouridine at positions 38, 39 and 40 in the anticodon stem and loop of transfer RNAs.</text>
</comment>
<dbReference type="SUPFAM" id="SSF55120">
    <property type="entry name" value="Pseudouridine synthase"/>
    <property type="match status" value="1"/>
</dbReference>
<keyword evidence="3 4" id="KW-0413">Isomerase</keyword>
<dbReference type="EC" id="5.4.99.12" evidence="4"/>
<dbReference type="PIRSF" id="PIRSF001430">
    <property type="entry name" value="tRNA_psdUrid_synth"/>
    <property type="match status" value="1"/>
</dbReference>
<comment type="similarity">
    <text evidence="1 4 7">Belongs to the tRNA pseudouridine synthase TruA family.</text>
</comment>
<dbReference type="Gene3D" id="3.30.70.660">
    <property type="entry name" value="Pseudouridine synthase I, catalytic domain, C-terminal subdomain"/>
    <property type="match status" value="1"/>
</dbReference>
<evidence type="ECO:0000256" key="2">
    <source>
        <dbReference type="ARBA" id="ARBA00022694"/>
    </source>
</evidence>
<dbReference type="InterPro" id="IPR020094">
    <property type="entry name" value="TruA/RsuA/RluB/E/F_N"/>
</dbReference>
<dbReference type="HAMAP" id="MF_00171">
    <property type="entry name" value="TruA"/>
    <property type="match status" value="1"/>
</dbReference>
<evidence type="ECO:0000256" key="1">
    <source>
        <dbReference type="ARBA" id="ARBA00009375"/>
    </source>
</evidence>
<dbReference type="NCBIfam" id="TIGR00071">
    <property type="entry name" value="hisT_truA"/>
    <property type="match status" value="1"/>
</dbReference>
<accession>D1AUJ7</accession>
<evidence type="ECO:0000256" key="5">
    <source>
        <dbReference type="PIRSR" id="PIRSR001430-1"/>
    </source>
</evidence>
<evidence type="ECO:0000259" key="8">
    <source>
        <dbReference type="Pfam" id="PF01416"/>
    </source>
</evidence>
<evidence type="ECO:0000313" key="9">
    <source>
        <dbReference type="EMBL" id="ACZ49225.1"/>
    </source>
</evidence>
<feature type="active site" description="Nucleophile" evidence="4 5">
    <location>
        <position position="53"/>
    </location>
</feature>
<comment type="caution">
    <text evidence="4">Lacks conserved residue(s) required for the propagation of feature annotation.</text>
</comment>
<keyword evidence="10" id="KW-1185">Reference proteome</keyword>
<dbReference type="eggNOG" id="COG0101">
    <property type="taxonomic scope" value="Bacteria"/>
</dbReference>
<feature type="domain" description="Pseudouridine synthase I TruA alpha/beta" evidence="8">
    <location>
        <begin position="145"/>
        <end position="247"/>
    </location>
</feature>